<evidence type="ECO:0000313" key="3">
    <source>
        <dbReference type="WBParaSite" id="PSAMB.scaffold1863size27146.g15285.t1"/>
    </source>
</evidence>
<proteinExistence type="predicted"/>
<reference evidence="3" key="1">
    <citation type="submission" date="2022-11" db="UniProtKB">
        <authorList>
            <consortium name="WormBaseParasite"/>
        </authorList>
    </citation>
    <scope>IDENTIFICATION</scope>
</reference>
<dbReference type="AlphaFoldDB" id="A0A914VEN8"/>
<feature type="compositionally biased region" description="Basic and acidic residues" evidence="1">
    <location>
        <begin position="48"/>
        <end position="87"/>
    </location>
</feature>
<sequence length="146" mass="17339">MSNRRSRSVPKKKAIGKSEEDDRQRRSSNSPQSRKKKTSSLLAAPAEARAKALKERKEREDKRKKQNEHVAKWTGSLREDLHADDRPSFNLDTTIEGYENVDRNGRIRNQRDQRNEWSERQRRKDEQAQLNQSWSNSLRGRFYEED</sequence>
<feature type="region of interest" description="Disordered" evidence="1">
    <location>
        <begin position="1"/>
        <end position="146"/>
    </location>
</feature>
<protein>
    <submittedName>
        <fullName evidence="3">Uncharacterized protein</fullName>
    </submittedName>
</protein>
<feature type="compositionally biased region" description="Basic and acidic residues" evidence="1">
    <location>
        <begin position="100"/>
        <end position="127"/>
    </location>
</feature>
<dbReference type="WBParaSite" id="PSAMB.scaffold1863size27146.g15285.t1">
    <property type="protein sequence ID" value="PSAMB.scaffold1863size27146.g15285.t1"/>
    <property type="gene ID" value="PSAMB.scaffold1863size27146.g15285"/>
</dbReference>
<accession>A0A914VEN8</accession>
<keyword evidence="2" id="KW-1185">Reference proteome</keyword>
<feature type="compositionally biased region" description="Basic and acidic residues" evidence="1">
    <location>
        <begin position="16"/>
        <end position="25"/>
    </location>
</feature>
<evidence type="ECO:0000256" key="1">
    <source>
        <dbReference type="SAM" id="MobiDB-lite"/>
    </source>
</evidence>
<evidence type="ECO:0000313" key="2">
    <source>
        <dbReference type="Proteomes" id="UP000887566"/>
    </source>
</evidence>
<feature type="compositionally biased region" description="Polar residues" evidence="1">
    <location>
        <begin position="128"/>
        <end position="138"/>
    </location>
</feature>
<dbReference type="Proteomes" id="UP000887566">
    <property type="component" value="Unplaced"/>
</dbReference>
<organism evidence="2 3">
    <name type="scientific">Plectus sambesii</name>
    <dbReference type="NCBI Taxonomy" id="2011161"/>
    <lineage>
        <taxon>Eukaryota</taxon>
        <taxon>Metazoa</taxon>
        <taxon>Ecdysozoa</taxon>
        <taxon>Nematoda</taxon>
        <taxon>Chromadorea</taxon>
        <taxon>Plectida</taxon>
        <taxon>Plectina</taxon>
        <taxon>Plectoidea</taxon>
        <taxon>Plectidae</taxon>
        <taxon>Plectus</taxon>
    </lineage>
</organism>
<feature type="compositionally biased region" description="Basic residues" evidence="1">
    <location>
        <begin position="1"/>
        <end position="15"/>
    </location>
</feature>
<name>A0A914VEN8_9BILA</name>